<protein>
    <recommendedName>
        <fullName evidence="5">Histidine kinase</fullName>
    </recommendedName>
</protein>
<keyword evidence="1" id="KW-0175">Coiled coil</keyword>
<proteinExistence type="predicted"/>
<sequence length="451" mass="47888">MNRTIVAQLARPLLVSICVAVVLTVVVRGGGTVLGSAASFAVLLPFVAAALCVVGLGLVRPRVDRLVGRLTHHREVTPYSALAAAAARIRAGSLEQALPGLTEVVASGTGASRTVVWLAVDDRLVSAAAQPPHDTAPPTVESLAVLLSRPDTDYVVPVLDGPVLRAVLAIGKPDAAITPEDKRLMHDVANGAGLLLRSVALNAELAERIRRADDLASELEASQQRLAHAREIERRRLVVELGYATVDRLAALRDEVVGARSVLTPGRERAGTAMDALKRARVGLEDLIDRFRVIARGVYPAVLRDQGPMAALEELAADLPRAVRLTGDLGRRLSWEVESGIYYLTASAIQQLAGRPAERELLVHLEHADGRLSVHVEDTAPVVTAQEVRDALAGDAERLAALGGELELIDHAAGADGSTAHGTARVVVLDAWLPDRLEPQVGQASVEAWMR</sequence>
<keyword evidence="2" id="KW-1133">Transmembrane helix</keyword>
<reference evidence="3 4" key="1">
    <citation type="submission" date="2022-03" db="EMBL/GenBank/DDBJ databases">
        <title>Pseudonocardia alaer sp. nov., a novel actinomycete isolated from reed forest soil.</title>
        <authorList>
            <person name="Wang L."/>
        </authorList>
    </citation>
    <scope>NUCLEOTIDE SEQUENCE [LARGE SCALE GENOMIC DNA]</scope>
    <source>
        <strain evidence="3 4">Y-16303</strain>
    </source>
</reference>
<evidence type="ECO:0000313" key="4">
    <source>
        <dbReference type="Proteomes" id="UP001299970"/>
    </source>
</evidence>
<organism evidence="3 4">
    <name type="scientific">Pseudonocardia alaniniphila</name>
    <dbReference type="NCBI Taxonomy" id="75291"/>
    <lineage>
        <taxon>Bacteria</taxon>
        <taxon>Bacillati</taxon>
        <taxon>Actinomycetota</taxon>
        <taxon>Actinomycetes</taxon>
        <taxon>Pseudonocardiales</taxon>
        <taxon>Pseudonocardiaceae</taxon>
        <taxon>Pseudonocardia</taxon>
    </lineage>
</organism>
<feature type="transmembrane region" description="Helical" evidence="2">
    <location>
        <begin position="37"/>
        <end position="59"/>
    </location>
</feature>
<keyword evidence="4" id="KW-1185">Reference proteome</keyword>
<dbReference type="Proteomes" id="UP001299970">
    <property type="component" value="Unassembled WGS sequence"/>
</dbReference>
<evidence type="ECO:0000313" key="3">
    <source>
        <dbReference type="EMBL" id="MCH6164154.1"/>
    </source>
</evidence>
<dbReference type="RefSeq" id="WP_241034187.1">
    <property type="nucleotide sequence ID" value="NZ_BAAAJF010000034.1"/>
</dbReference>
<dbReference type="EMBL" id="JAKXMK010000001">
    <property type="protein sequence ID" value="MCH6164154.1"/>
    <property type="molecule type" value="Genomic_DNA"/>
</dbReference>
<evidence type="ECO:0000256" key="2">
    <source>
        <dbReference type="SAM" id="Phobius"/>
    </source>
</evidence>
<evidence type="ECO:0000256" key="1">
    <source>
        <dbReference type="SAM" id="Coils"/>
    </source>
</evidence>
<feature type="coiled-coil region" evidence="1">
    <location>
        <begin position="202"/>
        <end position="232"/>
    </location>
</feature>
<evidence type="ECO:0008006" key="5">
    <source>
        <dbReference type="Google" id="ProtNLM"/>
    </source>
</evidence>
<keyword evidence="2" id="KW-0472">Membrane</keyword>
<accession>A0ABS9T6J9</accession>
<keyword evidence="2" id="KW-0812">Transmembrane</keyword>
<name>A0ABS9T6J9_9PSEU</name>
<gene>
    <name evidence="3" type="ORF">MMF94_00555</name>
</gene>
<comment type="caution">
    <text evidence="3">The sequence shown here is derived from an EMBL/GenBank/DDBJ whole genome shotgun (WGS) entry which is preliminary data.</text>
</comment>
<feature type="transmembrane region" description="Helical" evidence="2">
    <location>
        <begin position="12"/>
        <end position="31"/>
    </location>
</feature>